<gene>
    <name evidence="1" type="ORF">C8F04DRAFT_1117940</name>
</gene>
<proteinExistence type="predicted"/>
<organism evidence="1 2">
    <name type="scientific">Mycena alexandri</name>
    <dbReference type="NCBI Taxonomy" id="1745969"/>
    <lineage>
        <taxon>Eukaryota</taxon>
        <taxon>Fungi</taxon>
        <taxon>Dikarya</taxon>
        <taxon>Basidiomycota</taxon>
        <taxon>Agaricomycotina</taxon>
        <taxon>Agaricomycetes</taxon>
        <taxon>Agaricomycetidae</taxon>
        <taxon>Agaricales</taxon>
        <taxon>Marasmiineae</taxon>
        <taxon>Mycenaceae</taxon>
        <taxon>Mycena</taxon>
    </lineage>
</organism>
<sequence>MVAVLSAPAPGPNAVATDNTYVISFSAEEVSRLDNQHLAFAEYIGNRLSFAPLNTPRRILELGAGTGAWAVQAALMYPDAEVTAVDRISLPSRAIPPNICFEKLDLTDEFPWKANEFDIIHLRFVLFHLPRPVQVLRRIFDLLAPGGWLLVEEPHSLEYPEGPGVAQHKRDSILQTLMESHGMDWAIGTQIPTILKESTLFEVETLQVSIPFLPIPEDAWMRTIRKAYIEMTTKGSTPALVAAGLTPALQTEWAEEMDHISMTFHIVFTWSRKCQT</sequence>
<dbReference type="EMBL" id="JARJCM010000107">
    <property type="protein sequence ID" value="KAJ7028952.1"/>
    <property type="molecule type" value="Genomic_DNA"/>
</dbReference>
<dbReference type="Gene3D" id="3.40.50.150">
    <property type="entry name" value="Vaccinia Virus protein VP39"/>
    <property type="match status" value="1"/>
</dbReference>
<protein>
    <submittedName>
        <fullName evidence="1">S-adenosyl-L-methionine-dependent methyltransferase</fullName>
    </submittedName>
</protein>
<evidence type="ECO:0000313" key="1">
    <source>
        <dbReference type="EMBL" id="KAJ7028952.1"/>
    </source>
</evidence>
<dbReference type="InterPro" id="IPR029063">
    <property type="entry name" value="SAM-dependent_MTases_sf"/>
</dbReference>
<dbReference type="SUPFAM" id="SSF53335">
    <property type="entry name" value="S-adenosyl-L-methionine-dependent methyltransferases"/>
    <property type="match status" value="1"/>
</dbReference>
<evidence type="ECO:0000313" key="2">
    <source>
        <dbReference type="Proteomes" id="UP001218188"/>
    </source>
</evidence>
<dbReference type="GO" id="GO:0008168">
    <property type="term" value="F:methyltransferase activity"/>
    <property type="evidence" value="ECO:0007669"/>
    <property type="project" value="UniProtKB-KW"/>
</dbReference>
<keyword evidence="2" id="KW-1185">Reference proteome</keyword>
<comment type="caution">
    <text evidence="1">The sequence shown here is derived from an EMBL/GenBank/DDBJ whole genome shotgun (WGS) entry which is preliminary data.</text>
</comment>
<keyword evidence="1" id="KW-0808">Transferase</keyword>
<name>A0AAD6SKH9_9AGAR</name>
<dbReference type="CDD" id="cd02440">
    <property type="entry name" value="AdoMet_MTases"/>
    <property type="match status" value="1"/>
</dbReference>
<accession>A0AAD6SKH9</accession>
<dbReference type="Pfam" id="PF13489">
    <property type="entry name" value="Methyltransf_23"/>
    <property type="match status" value="1"/>
</dbReference>
<dbReference type="PANTHER" id="PTHR43861">
    <property type="entry name" value="TRANS-ACONITATE 2-METHYLTRANSFERASE-RELATED"/>
    <property type="match status" value="1"/>
</dbReference>
<dbReference type="GO" id="GO:0032259">
    <property type="term" value="P:methylation"/>
    <property type="evidence" value="ECO:0007669"/>
    <property type="project" value="UniProtKB-KW"/>
</dbReference>
<dbReference type="AlphaFoldDB" id="A0AAD6SKH9"/>
<dbReference type="Proteomes" id="UP001218188">
    <property type="component" value="Unassembled WGS sequence"/>
</dbReference>
<keyword evidence="1" id="KW-0489">Methyltransferase</keyword>
<reference evidence="1" key="1">
    <citation type="submission" date="2023-03" db="EMBL/GenBank/DDBJ databases">
        <title>Massive genome expansion in bonnet fungi (Mycena s.s.) driven by repeated elements and novel gene families across ecological guilds.</title>
        <authorList>
            <consortium name="Lawrence Berkeley National Laboratory"/>
            <person name="Harder C.B."/>
            <person name="Miyauchi S."/>
            <person name="Viragh M."/>
            <person name="Kuo A."/>
            <person name="Thoen E."/>
            <person name="Andreopoulos B."/>
            <person name="Lu D."/>
            <person name="Skrede I."/>
            <person name="Drula E."/>
            <person name="Henrissat B."/>
            <person name="Morin E."/>
            <person name="Kohler A."/>
            <person name="Barry K."/>
            <person name="LaButti K."/>
            <person name="Morin E."/>
            <person name="Salamov A."/>
            <person name="Lipzen A."/>
            <person name="Mereny Z."/>
            <person name="Hegedus B."/>
            <person name="Baldrian P."/>
            <person name="Stursova M."/>
            <person name="Weitz H."/>
            <person name="Taylor A."/>
            <person name="Grigoriev I.V."/>
            <person name="Nagy L.G."/>
            <person name="Martin F."/>
            <person name="Kauserud H."/>
        </authorList>
    </citation>
    <scope>NUCLEOTIDE SEQUENCE</scope>
    <source>
        <strain evidence="1">CBHHK200</strain>
    </source>
</reference>